<evidence type="ECO:0000259" key="9">
    <source>
        <dbReference type="PROSITE" id="PS50113"/>
    </source>
</evidence>
<comment type="catalytic activity">
    <reaction evidence="1">
        <text>ATP + protein L-histidine = ADP + protein N-phospho-L-histidine.</text>
        <dbReference type="EC" id="2.7.13.3"/>
    </reaction>
</comment>
<dbReference type="InterPro" id="IPR036097">
    <property type="entry name" value="HisK_dim/P_sf"/>
</dbReference>
<reference evidence="10 11" key="1">
    <citation type="journal article" date="2014" name="Int. J. Syst. Evol. Microbiol.">
        <title>Phaeodactylibacter xiamenensis gen. nov., sp. nov., a member of the family Saprospiraceae isolated from the marine alga Phaeodactylum tricornutum.</title>
        <authorList>
            <person name="Chen Z.Jr."/>
            <person name="Lei X."/>
            <person name="Lai Q."/>
            <person name="Li Y."/>
            <person name="Zhang B."/>
            <person name="Zhang J."/>
            <person name="Zhang H."/>
            <person name="Yang L."/>
            <person name="Zheng W."/>
            <person name="Tian Y."/>
            <person name="Yu Z."/>
            <person name="Xu H.Jr."/>
            <person name="Zheng T."/>
        </authorList>
    </citation>
    <scope>NUCLEOTIDE SEQUENCE [LARGE SCALE GENOMIC DNA]</scope>
    <source>
        <strain evidence="10 11">KD52</strain>
    </source>
</reference>
<proteinExistence type="predicted"/>
<dbReference type="InterPro" id="IPR029016">
    <property type="entry name" value="GAF-like_dom_sf"/>
</dbReference>
<dbReference type="NCBIfam" id="TIGR00229">
    <property type="entry name" value="sensory_box"/>
    <property type="match status" value="1"/>
</dbReference>
<dbReference type="SUPFAM" id="SSF50998">
    <property type="entry name" value="Quinoprotein alcohol dehydrogenase-like"/>
    <property type="match status" value="1"/>
</dbReference>
<comment type="caution">
    <text evidence="10">The sequence shown here is derived from an EMBL/GenBank/DDBJ whole genome shotgun (WGS) entry which is preliminary data.</text>
</comment>
<evidence type="ECO:0000256" key="1">
    <source>
        <dbReference type="ARBA" id="ARBA00000085"/>
    </source>
</evidence>
<feature type="transmembrane region" description="Helical" evidence="6">
    <location>
        <begin position="747"/>
        <end position="767"/>
    </location>
</feature>
<dbReference type="InterPro" id="IPR036890">
    <property type="entry name" value="HATPase_C_sf"/>
</dbReference>
<dbReference type="InterPro" id="IPR011047">
    <property type="entry name" value="Quinoprotein_ADH-like_sf"/>
</dbReference>
<dbReference type="PANTHER" id="PTHR43304:SF1">
    <property type="entry name" value="PAC DOMAIN-CONTAINING PROTEIN"/>
    <property type="match status" value="1"/>
</dbReference>
<dbReference type="CDD" id="cd00130">
    <property type="entry name" value="PAS"/>
    <property type="match status" value="1"/>
</dbReference>
<dbReference type="InterPro" id="IPR035965">
    <property type="entry name" value="PAS-like_dom_sf"/>
</dbReference>
<keyword evidence="6" id="KW-0812">Transmembrane</keyword>
<dbReference type="InterPro" id="IPR000014">
    <property type="entry name" value="PAS"/>
</dbReference>
<organism evidence="10 11">
    <name type="scientific">Phaeodactylibacter xiamenensis</name>
    <dbReference type="NCBI Taxonomy" id="1524460"/>
    <lineage>
        <taxon>Bacteria</taxon>
        <taxon>Pseudomonadati</taxon>
        <taxon>Bacteroidota</taxon>
        <taxon>Saprospiria</taxon>
        <taxon>Saprospirales</taxon>
        <taxon>Haliscomenobacteraceae</taxon>
        <taxon>Phaeodactylibacter</taxon>
    </lineage>
</organism>
<dbReference type="SUPFAM" id="SSF55874">
    <property type="entry name" value="ATPase domain of HSP90 chaperone/DNA topoisomerase II/histidine kinase"/>
    <property type="match status" value="1"/>
</dbReference>
<name>A0A098S3V2_9BACT</name>
<dbReference type="SUPFAM" id="SSF55785">
    <property type="entry name" value="PYP-like sensor domain (PAS domain)"/>
    <property type="match status" value="1"/>
</dbReference>
<evidence type="ECO:0000259" key="7">
    <source>
        <dbReference type="PROSITE" id="PS50109"/>
    </source>
</evidence>
<dbReference type="EC" id="2.7.13.3" evidence="2"/>
<dbReference type="SMART" id="SM00091">
    <property type="entry name" value="PAS"/>
    <property type="match status" value="1"/>
</dbReference>
<feature type="domain" description="PAC" evidence="9">
    <location>
        <begin position="868"/>
        <end position="916"/>
    </location>
</feature>
<dbReference type="Pfam" id="PF08447">
    <property type="entry name" value="PAS_3"/>
    <property type="match status" value="1"/>
</dbReference>
<dbReference type="InterPro" id="IPR003018">
    <property type="entry name" value="GAF"/>
</dbReference>
<feature type="domain" description="PAS" evidence="8">
    <location>
        <begin position="793"/>
        <end position="863"/>
    </location>
</feature>
<dbReference type="SMART" id="SM00387">
    <property type="entry name" value="HATPase_c"/>
    <property type="match status" value="1"/>
</dbReference>
<sequence>MEFDITGLYGGTSDKTLDMRSLLTILLFFLLSLSGSSLLAQQYKVFGYNELNGMQNTLIKATAVDPFGLIWLATDGGLIRYDGNQFNSFRDKIPTPFIKDIQPVGERLLVSTDEGLYWVEPSLQSAVIRKAFPDQRIRLTKKLFKDEQGRIWGSNNNNVFCIEGKAIKIHPFSAEHHSEDFTLSFSFAEDGRGHLFTVSKNGALFRYDKENDAFSGPLHQLPVGANAALQVGRGKIWVATYGGVYQVLLSETGTLERVEQLNGIGPIAMRRLRDGHVVVAVRNDGIFRLDENGQVYALKQDWEVSSFSSLSEGMNGDLWVGTDNGLLLLKPKSFESAFPGQLGNRYIQNITHFEGKTYLSDGGQVFVTATNRAEDSSLQPFFRPPFEVYTMVATPFGLWLGGAGGRVLMLSWDKRSQKTYDLSGYGREVFNMAVDPKGRIWICQAQSLGLLSLEPDGSMKVYQEQENGWPDNPEALLFNPQDSQLYLGGTSADQPLFRFDEAQGRFLPVEGQLDVDKEQDFRVIDLAYSTDQGMVLGASLGLFQYKEGEYSAIASEETNGISVSAVSIGADNEIWFATANGLNLLQDNVLLTYTTMHGLPSKAINWRNIKADGSGSIWVGTPNGLAVSARPMPDNNTDQPLLLQVESSKGVVYEKARNRSEADMDDYLSVRYLSVGYPSTLTEYRIQIAGGQEAPRTIYTRNNELSFSDLSKGVSEITVQGRQSSAHRWSEPLKFDLQISTVWYKSWYGILGLLAALGAVAFFVNMVRQTHYERQSKRLSQYNQELEKKVEAGRQDYQMLVNYIGDSVLKVNTEGEVLYTSPSWLDNYGYTSEETDGHRLSLFLHPEDIEKTILALEALKEDDAQSSFELEHRFKHRNGAWLWVETKGELEPRSGEIVLISREITERKISEQRLQSLTQMQKILMDISSKYINLPLGEVASAINISLQQMGEFVDADRVYIFDYHFERETCTNTYEWCRVGIEPEIDNLQDVPLELLPDWVDTHTKGLPMYIPDVFDLPKDSGIRQVLEPQGIKSLLAVPLMNGEMCIGFVGFDSVRHWHQYTQREITLLKLFGQMLVNIQMRTQKQRDLEQLLEKTTDQNERLREFSFMTSHNIRASVANLLALNEMIKAEPDNREYLEMLDLTTKKLDTTISNINHLLNFEKEINQKDKEDCNLAETIGRVIDLNNQIIKKHNVKVSVNVPGKITVSAIPAHLDSIFHNLLTNAIKYGTTKTSKNIIIEAHLHNDTVTVSVKDFGLGIDLDRFRDKLFQLGSRLHVASAEGQGLGLYMTKNQIEGLGGQIEVESEVGKGTTFRVTLPIKAVDLAASGTLPEV</sequence>
<dbReference type="SMART" id="SM00065">
    <property type="entry name" value="GAF"/>
    <property type="match status" value="1"/>
</dbReference>
<keyword evidence="3" id="KW-0597">Phosphoprotein</keyword>
<evidence type="ECO:0000256" key="3">
    <source>
        <dbReference type="ARBA" id="ARBA00022553"/>
    </source>
</evidence>
<evidence type="ECO:0000256" key="2">
    <source>
        <dbReference type="ARBA" id="ARBA00012438"/>
    </source>
</evidence>
<dbReference type="InterPro" id="IPR052162">
    <property type="entry name" value="Sensor_kinase/Photoreceptor"/>
</dbReference>
<gene>
    <name evidence="10" type="ORF">IX84_18765</name>
</gene>
<evidence type="ECO:0000256" key="4">
    <source>
        <dbReference type="ARBA" id="ARBA00022679"/>
    </source>
</evidence>
<dbReference type="InterPro" id="IPR015943">
    <property type="entry name" value="WD40/YVTN_repeat-like_dom_sf"/>
</dbReference>
<feature type="domain" description="Histidine kinase" evidence="7">
    <location>
        <begin position="1110"/>
        <end position="1322"/>
    </location>
</feature>
<keyword evidence="4" id="KW-0808">Transferase</keyword>
<dbReference type="InterPro" id="IPR005467">
    <property type="entry name" value="His_kinase_dom"/>
</dbReference>
<dbReference type="PROSITE" id="PS50112">
    <property type="entry name" value="PAS"/>
    <property type="match status" value="1"/>
</dbReference>
<dbReference type="Gene3D" id="3.30.565.10">
    <property type="entry name" value="Histidine kinase-like ATPase, C-terminal domain"/>
    <property type="match status" value="1"/>
</dbReference>
<dbReference type="SUPFAM" id="SSF47384">
    <property type="entry name" value="Homodimeric domain of signal transducing histidine kinase"/>
    <property type="match status" value="1"/>
</dbReference>
<keyword evidence="6" id="KW-0472">Membrane</keyword>
<dbReference type="PANTHER" id="PTHR43304">
    <property type="entry name" value="PHYTOCHROME-LIKE PROTEIN CPH1"/>
    <property type="match status" value="1"/>
</dbReference>
<evidence type="ECO:0000256" key="5">
    <source>
        <dbReference type="ARBA" id="ARBA00022777"/>
    </source>
</evidence>
<dbReference type="PROSITE" id="PS50109">
    <property type="entry name" value="HIS_KIN"/>
    <property type="match status" value="1"/>
</dbReference>
<dbReference type="EMBL" id="JPOS01000039">
    <property type="protein sequence ID" value="KGE87054.1"/>
    <property type="molecule type" value="Genomic_DNA"/>
</dbReference>
<evidence type="ECO:0000313" key="11">
    <source>
        <dbReference type="Proteomes" id="UP000029736"/>
    </source>
</evidence>
<dbReference type="Pfam" id="PF02518">
    <property type="entry name" value="HATPase_c"/>
    <property type="match status" value="1"/>
</dbReference>
<dbReference type="InterPro" id="IPR003594">
    <property type="entry name" value="HATPase_dom"/>
</dbReference>
<evidence type="ECO:0000259" key="8">
    <source>
        <dbReference type="PROSITE" id="PS50112"/>
    </source>
</evidence>
<dbReference type="RefSeq" id="WP_044223734.1">
    <property type="nucleotide sequence ID" value="NZ_JBKAGJ010000008.1"/>
</dbReference>
<protein>
    <recommendedName>
        <fullName evidence="2">histidine kinase</fullName>
        <ecNumber evidence="2">2.7.13.3</ecNumber>
    </recommendedName>
</protein>
<evidence type="ECO:0000313" key="10">
    <source>
        <dbReference type="EMBL" id="KGE87054.1"/>
    </source>
</evidence>
<dbReference type="SUPFAM" id="SSF55781">
    <property type="entry name" value="GAF domain-like"/>
    <property type="match status" value="1"/>
</dbReference>
<accession>A0A098S3V2</accession>
<dbReference type="InterPro" id="IPR004358">
    <property type="entry name" value="Sig_transdc_His_kin-like_C"/>
</dbReference>
<dbReference type="Gene3D" id="2.130.10.10">
    <property type="entry name" value="YVTN repeat-like/Quinoprotein amine dehydrogenase"/>
    <property type="match status" value="2"/>
</dbReference>
<dbReference type="STRING" id="1524460.IX84_18765"/>
<dbReference type="PRINTS" id="PR00344">
    <property type="entry name" value="BCTRLSENSOR"/>
</dbReference>
<dbReference type="Gene3D" id="3.30.450.20">
    <property type="entry name" value="PAS domain"/>
    <property type="match status" value="1"/>
</dbReference>
<keyword evidence="11" id="KW-1185">Reference proteome</keyword>
<keyword evidence="5" id="KW-0418">Kinase</keyword>
<dbReference type="InterPro" id="IPR013655">
    <property type="entry name" value="PAS_fold_3"/>
</dbReference>
<dbReference type="OrthoDB" id="9766459at2"/>
<dbReference type="GO" id="GO:0000155">
    <property type="term" value="F:phosphorelay sensor kinase activity"/>
    <property type="evidence" value="ECO:0007669"/>
    <property type="project" value="InterPro"/>
</dbReference>
<keyword evidence="6" id="KW-1133">Transmembrane helix</keyword>
<dbReference type="Pfam" id="PF01590">
    <property type="entry name" value="GAF"/>
    <property type="match status" value="1"/>
</dbReference>
<dbReference type="Gene3D" id="3.30.450.40">
    <property type="match status" value="1"/>
</dbReference>
<dbReference type="Proteomes" id="UP000029736">
    <property type="component" value="Unassembled WGS sequence"/>
</dbReference>
<evidence type="ECO:0000256" key="6">
    <source>
        <dbReference type="SAM" id="Phobius"/>
    </source>
</evidence>
<dbReference type="InterPro" id="IPR000700">
    <property type="entry name" value="PAS-assoc_C"/>
</dbReference>
<dbReference type="PROSITE" id="PS50113">
    <property type="entry name" value="PAC"/>
    <property type="match status" value="1"/>
</dbReference>